<proteinExistence type="inferred from homology"/>
<dbReference type="NCBIfam" id="TIGR00431">
    <property type="entry name" value="TruB"/>
    <property type="match status" value="1"/>
</dbReference>
<dbReference type="InterPro" id="IPR032819">
    <property type="entry name" value="TruB_C"/>
</dbReference>
<dbReference type="Proteomes" id="UP000809273">
    <property type="component" value="Unassembled WGS sequence"/>
</dbReference>
<evidence type="ECO:0000259" key="6">
    <source>
        <dbReference type="Pfam" id="PF01509"/>
    </source>
</evidence>
<name>A0A9D8PR40_9DELT</name>
<evidence type="ECO:0000256" key="3">
    <source>
        <dbReference type="ARBA" id="ARBA00022694"/>
    </source>
</evidence>
<evidence type="ECO:0000313" key="8">
    <source>
        <dbReference type="EMBL" id="MBN1573950.1"/>
    </source>
</evidence>
<evidence type="ECO:0000259" key="7">
    <source>
        <dbReference type="Pfam" id="PF16198"/>
    </source>
</evidence>
<dbReference type="GO" id="GO:0003723">
    <property type="term" value="F:RNA binding"/>
    <property type="evidence" value="ECO:0007669"/>
    <property type="project" value="InterPro"/>
</dbReference>
<dbReference type="InterPro" id="IPR020103">
    <property type="entry name" value="PsdUridine_synth_cat_dom_sf"/>
</dbReference>
<comment type="similarity">
    <text evidence="2 5">Belongs to the pseudouridine synthase TruB family. Type 1 subfamily.</text>
</comment>
<evidence type="ECO:0000256" key="5">
    <source>
        <dbReference type="HAMAP-Rule" id="MF_01080"/>
    </source>
</evidence>
<feature type="domain" description="tRNA pseudouridylate synthase B C-terminal" evidence="7">
    <location>
        <begin position="177"/>
        <end position="215"/>
    </location>
</feature>
<dbReference type="GO" id="GO:1990481">
    <property type="term" value="P:mRNA pseudouridine synthesis"/>
    <property type="evidence" value="ECO:0007669"/>
    <property type="project" value="TreeGrafter"/>
</dbReference>
<dbReference type="PANTHER" id="PTHR13767:SF2">
    <property type="entry name" value="PSEUDOURIDYLATE SYNTHASE TRUB1"/>
    <property type="match status" value="1"/>
</dbReference>
<comment type="function">
    <text evidence="5">Responsible for synthesis of pseudouridine from uracil-55 in the psi GC loop of transfer RNAs.</text>
</comment>
<dbReference type="InterPro" id="IPR014780">
    <property type="entry name" value="tRNA_psdUridine_synth_TruB"/>
</dbReference>
<reference evidence="8" key="1">
    <citation type="journal article" date="2021" name="Environ. Microbiol.">
        <title>Genomic characterization of three novel Desulfobacterota classes expand the metabolic and phylogenetic diversity of the phylum.</title>
        <authorList>
            <person name="Murphy C.L."/>
            <person name="Biggerstaff J."/>
            <person name="Eichhorn A."/>
            <person name="Ewing E."/>
            <person name="Shahan R."/>
            <person name="Soriano D."/>
            <person name="Stewart S."/>
            <person name="VanMol K."/>
            <person name="Walker R."/>
            <person name="Walters P."/>
            <person name="Elshahed M.S."/>
            <person name="Youssef N.H."/>
        </authorList>
    </citation>
    <scope>NUCLEOTIDE SEQUENCE</scope>
    <source>
        <strain evidence="8">Zod_Metabat.24</strain>
    </source>
</reference>
<dbReference type="EMBL" id="JAFGIX010000060">
    <property type="protein sequence ID" value="MBN1573950.1"/>
    <property type="molecule type" value="Genomic_DNA"/>
</dbReference>
<dbReference type="CDD" id="cd02573">
    <property type="entry name" value="PseudoU_synth_EcTruB"/>
    <property type="match status" value="1"/>
</dbReference>
<dbReference type="EC" id="5.4.99.25" evidence="5"/>
<evidence type="ECO:0000256" key="2">
    <source>
        <dbReference type="ARBA" id="ARBA00005642"/>
    </source>
</evidence>
<dbReference type="AlphaFoldDB" id="A0A9D8PR40"/>
<dbReference type="HAMAP" id="MF_01080">
    <property type="entry name" value="TruB_bact"/>
    <property type="match status" value="1"/>
</dbReference>
<dbReference type="Pfam" id="PF01509">
    <property type="entry name" value="TruB_N"/>
    <property type="match status" value="1"/>
</dbReference>
<comment type="caution">
    <text evidence="8">The sequence shown here is derived from an EMBL/GenBank/DDBJ whole genome shotgun (WGS) entry which is preliminary data.</text>
</comment>
<accession>A0A9D8PR40</accession>
<dbReference type="Gene3D" id="3.30.2350.10">
    <property type="entry name" value="Pseudouridine synthase"/>
    <property type="match status" value="1"/>
</dbReference>
<evidence type="ECO:0000256" key="1">
    <source>
        <dbReference type="ARBA" id="ARBA00000385"/>
    </source>
</evidence>
<keyword evidence="3 5" id="KW-0819">tRNA processing</keyword>
<comment type="catalytic activity">
    <reaction evidence="1 5">
        <text>uridine(55) in tRNA = pseudouridine(55) in tRNA</text>
        <dbReference type="Rhea" id="RHEA:42532"/>
        <dbReference type="Rhea" id="RHEA-COMP:10101"/>
        <dbReference type="Rhea" id="RHEA-COMP:10102"/>
        <dbReference type="ChEBI" id="CHEBI:65314"/>
        <dbReference type="ChEBI" id="CHEBI:65315"/>
        <dbReference type="EC" id="5.4.99.25"/>
    </reaction>
</comment>
<dbReference type="GO" id="GO:0031119">
    <property type="term" value="P:tRNA pseudouridine synthesis"/>
    <property type="evidence" value="ECO:0007669"/>
    <property type="project" value="UniProtKB-UniRule"/>
</dbReference>
<sequence length="327" mass="35289">MSKDGILIVDKPAGLTSHDAVMRVKKALSAKKVGHTGTLDPFATGVLVMGINQGTKLIPFLDKTDKAYRGVIVLGMATDTYDSTGEIVERCDEADIEGVSEEDIRKAVGSFAGTIRQRPPVYSALKVDGVRLYKLARSGVTVDVEEREVKIFSIELVDYTRPRITIDATCSPGTYIRSLAVDIGKALGLPAHLEGLKRTRSGPFSIEESTALKEFAVLGDARGGGNGKRGPKGWSKVIGLREAVGDMMEISINEGQANQVVNGAPLLFDKGLFEDRVSGGKGDAYDIPGAVVKLIYNEKLLALARVVIKSKAERENKMNLKPFKVFH</sequence>
<feature type="domain" description="Pseudouridine synthase II N-terminal" evidence="6">
    <location>
        <begin position="25"/>
        <end position="176"/>
    </location>
</feature>
<feature type="active site" description="Nucleophile" evidence="5">
    <location>
        <position position="40"/>
    </location>
</feature>
<evidence type="ECO:0000256" key="4">
    <source>
        <dbReference type="ARBA" id="ARBA00023235"/>
    </source>
</evidence>
<gene>
    <name evidence="5 8" type="primary">truB</name>
    <name evidence="8" type="ORF">JW984_12205</name>
</gene>
<evidence type="ECO:0000313" key="9">
    <source>
        <dbReference type="Proteomes" id="UP000809273"/>
    </source>
</evidence>
<protein>
    <recommendedName>
        <fullName evidence="5">tRNA pseudouridine synthase B</fullName>
        <ecNumber evidence="5">5.4.99.25</ecNumber>
    </recommendedName>
    <alternativeName>
        <fullName evidence="5">tRNA pseudouridine(55) synthase</fullName>
        <shortName evidence="5">Psi55 synthase</shortName>
    </alternativeName>
    <alternativeName>
        <fullName evidence="5">tRNA pseudouridylate synthase</fullName>
    </alternativeName>
    <alternativeName>
        <fullName evidence="5">tRNA-uridine isomerase</fullName>
    </alternativeName>
</protein>
<dbReference type="InterPro" id="IPR002501">
    <property type="entry name" value="PsdUridine_synth_N"/>
</dbReference>
<dbReference type="SUPFAM" id="SSF55120">
    <property type="entry name" value="Pseudouridine synthase"/>
    <property type="match status" value="1"/>
</dbReference>
<keyword evidence="4 5" id="KW-0413">Isomerase</keyword>
<dbReference type="PANTHER" id="PTHR13767">
    <property type="entry name" value="TRNA-PSEUDOURIDINE SYNTHASE"/>
    <property type="match status" value="1"/>
</dbReference>
<dbReference type="Pfam" id="PF16198">
    <property type="entry name" value="TruB_C_2"/>
    <property type="match status" value="1"/>
</dbReference>
<dbReference type="GO" id="GO:0160148">
    <property type="term" value="F:tRNA pseudouridine(55) synthase activity"/>
    <property type="evidence" value="ECO:0007669"/>
    <property type="project" value="UniProtKB-EC"/>
</dbReference>
<organism evidence="8 9">
    <name type="scientific">Candidatus Zymogenus saltonus</name>
    <dbReference type="NCBI Taxonomy" id="2844893"/>
    <lineage>
        <taxon>Bacteria</taxon>
        <taxon>Deltaproteobacteria</taxon>
        <taxon>Candidatus Zymogenia</taxon>
        <taxon>Candidatus Zymogeniales</taxon>
        <taxon>Candidatus Zymogenaceae</taxon>
        <taxon>Candidatus Zymogenus</taxon>
    </lineage>
</organism>
<reference evidence="8" key="2">
    <citation type="submission" date="2021-01" db="EMBL/GenBank/DDBJ databases">
        <authorList>
            <person name="Hahn C.R."/>
            <person name="Youssef N.H."/>
            <person name="Elshahed M."/>
        </authorList>
    </citation>
    <scope>NUCLEOTIDE SEQUENCE</scope>
    <source>
        <strain evidence="8">Zod_Metabat.24</strain>
    </source>
</reference>